<evidence type="ECO:0000259" key="22">
    <source>
        <dbReference type="Pfam" id="PF02875"/>
    </source>
</evidence>
<evidence type="ECO:0000256" key="9">
    <source>
        <dbReference type="ARBA" id="ARBA00022723"/>
    </source>
</evidence>
<evidence type="ECO:0000259" key="23">
    <source>
        <dbReference type="Pfam" id="PF08245"/>
    </source>
</evidence>
<dbReference type="RefSeq" id="WP_237261061.1">
    <property type="nucleotide sequence ID" value="NZ_AP024202.1"/>
</dbReference>
<evidence type="ECO:0000256" key="2">
    <source>
        <dbReference type="ARBA" id="ARBA00004799"/>
    </source>
</evidence>
<comment type="catalytic activity">
    <reaction evidence="20">
        <text>7,8-dihydropteroate + L-glutamate + ATP = 7,8-dihydrofolate + ADP + phosphate + H(+)</text>
        <dbReference type="Rhea" id="RHEA:23584"/>
        <dbReference type="ChEBI" id="CHEBI:15378"/>
        <dbReference type="ChEBI" id="CHEBI:17839"/>
        <dbReference type="ChEBI" id="CHEBI:29985"/>
        <dbReference type="ChEBI" id="CHEBI:30616"/>
        <dbReference type="ChEBI" id="CHEBI:43474"/>
        <dbReference type="ChEBI" id="CHEBI:57451"/>
        <dbReference type="ChEBI" id="CHEBI:456216"/>
        <dbReference type="EC" id="6.3.2.12"/>
    </reaction>
</comment>
<comment type="catalytic activity">
    <reaction evidence="17">
        <text>(6S)-5,6,7,8-tetrahydrofolyl-(gamma-L-Glu)(n) + L-glutamate + ATP = (6S)-5,6,7,8-tetrahydrofolyl-(gamma-L-Glu)(n+1) + ADP + phosphate + H(+)</text>
        <dbReference type="Rhea" id="RHEA:10580"/>
        <dbReference type="Rhea" id="RHEA-COMP:14738"/>
        <dbReference type="Rhea" id="RHEA-COMP:14740"/>
        <dbReference type="ChEBI" id="CHEBI:15378"/>
        <dbReference type="ChEBI" id="CHEBI:29985"/>
        <dbReference type="ChEBI" id="CHEBI:30616"/>
        <dbReference type="ChEBI" id="CHEBI:43474"/>
        <dbReference type="ChEBI" id="CHEBI:141005"/>
        <dbReference type="ChEBI" id="CHEBI:456216"/>
        <dbReference type="EC" id="6.3.2.17"/>
    </reaction>
</comment>
<evidence type="ECO:0000256" key="5">
    <source>
        <dbReference type="ARBA" id="ARBA00013023"/>
    </source>
</evidence>
<dbReference type="EC" id="6.3.2.12" evidence="5"/>
<comment type="catalytic activity">
    <reaction evidence="19">
        <text>(6R)-5,10-methylenetetrahydrofolyl-(gamma-L-Glu)(n) + L-glutamate + ATP = (6R)-5,10-methylenetetrahydrofolyl-(gamma-L-Glu)(n+1) + ADP + phosphate + H(+)</text>
        <dbReference type="Rhea" id="RHEA:51912"/>
        <dbReference type="Rhea" id="RHEA-COMP:13257"/>
        <dbReference type="Rhea" id="RHEA-COMP:13258"/>
        <dbReference type="ChEBI" id="CHEBI:15378"/>
        <dbReference type="ChEBI" id="CHEBI:29985"/>
        <dbReference type="ChEBI" id="CHEBI:30616"/>
        <dbReference type="ChEBI" id="CHEBI:43474"/>
        <dbReference type="ChEBI" id="CHEBI:136572"/>
        <dbReference type="ChEBI" id="CHEBI:456216"/>
        <dbReference type="EC" id="6.3.2.17"/>
    </reaction>
</comment>
<dbReference type="InterPro" id="IPR036615">
    <property type="entry name" value="Mur_ligase_C_dom_sf"/>
</dbReference>
<comment type="similarity">
    <text evidence="4 21">Belongs to the folylpolyglutamate synthase family.</text>
</comment>
<keyword evidence="25" id="KW-1185">Reference proteome</keyword>
<dbReference type="SUPFAM" id="SSF53623">
    <property type="entry name" value="MurD-like peptide ligases, catalytic domain"/>
    <property type="match status" value="1"/>
</dbReference>
<dbReference type="NCBIfam" id="NF008101">
    <property type="entry name" value="PRK10846.1"/>
    <property type="match status" value="1"/>
</dbReference>
<keyword evidence="9" id="KW-0479">Metal-binding</keyword>
<dbReference type="SUPFAM" id="SSF53244">
    <property type="entry name" value="MurD-like peptide ligases, peptide-binding domain"/>
    <property type="match status" value="1"/>
</dbReference>
<evidence type="ECO:0000256" key="20">
    <source>
        <dbReference type="ARBA" id="ARBA00049161"/>
    </source>
</evidence>
<sequence length="433" mass="47933">MNIPNNQSTLEQWVDWLLHLHAQEIDLGLERIRLVAEKMQVTRPAPFVISVAGTNGKGSSVAMLASILKAAGYNVGTYTSPHILKFNERIQVNSVPVSDQQIVDAFTAIESQREQIKLTYFEFSTLAALTIFKQAKLDVVVLEVGLGGRLDAVNVVDADASLITAIDVDHIDWLGDDRSLIAVEKAGIMREGRLSICSDPNPPQTLIDYAAELQVDLACLKIDFDYQKNPLNDQAWSFNFTQDDQPAVTLTKPQLHGDFQLQNASGVVALLSKIRSQLAVDIEHINKGLAEVKHPGRMQSLQINHQAWLIDVAHNPQSAQVLAEYLEKQAFEPHKSIALFSALNDKDMLPMVRVIKPFVSQWAIADLDIPRSTGLQQLTGILLQAGVEKQQICEFESIALATEYVKGCDKSNVLVWGSFFTVAQTLEELEADK</sequence>
<organism evidence="24 25">
    <name type="scientific">Thiomicrorhabdus immobilis</name>
    <dbReference type="NCBI Taxonomy" id="2791037"/>
    <lineage>
        <taxon>Bacteria</taxon>
        <taxon>Pseudomonadati</taxon>
        <taxon>Pseudomonadota</taxon>
        <taxon>Gammaproteobacteria</taxon>
        <taxon>Thiotrichales</taxon>
        <taxon>Piscirickettsiaceae</taxon>
        <taxon>Thiomicrorhabdus</taxon>
    </lineage>
</organism>
<name>A0ABN6CX64_9GAMM</name>
<dbReference type="NCBIfam" id="TIGR01499">
    <property type="entry name" value="folC"/>
    <property type="match status" value="1"/>
</dbReference>
<reference evidence="24" key="1">
    <citation type="journal article" date="2022" name="Arch. Microbiol.">
        <title>Thiomicrorhabdus immobilis sp. nov., a mesophilic sulfur-oxidizing bacterium isolated from sediment of a brackish lake in northern Japan.</title>
        <authorList>
            <person name="Kojima H."/>
            <person name="Mochizuki J."/>
            <person name="Kanda M."/>
            <person name="Watanabe T."/>
            <person name="Fukui M."/>
        </authorList>
    </citation>
    <scope>NUCLEOTIDE SEQUENCE</scope>
    <source>
        <strain evidence="24">Am19</strain>
    </source>
</reference>
<feature type="domain" description="Mur ligase central" evidence="23">
    <location>
        <begin position="51"/>
        <end position="270"/>
    </location>
</feature>
<evidence type="ECO:0000256" key="1">
    <source>
        <dbReference type="ARBA" id="ARBA00002714"/>
    </source>
</evidence>
<comment type="pathway">
    <text evidence="2">Cofactor biosynthesis; tetrahydrofolate biosynthesis; 7,8-dihydrofolate from 2-amino-4-hydroxy-6-hydroxymethyl-7,8-dihydropteridine diphosphate and 4-aminobenzoate: step 2/2.</text>
</comment>
<dbReference type="Pfam" id="PF02875">
    <property type="entry name" value="Mur_ligase_C"/>
    <property type="match status" value="1"/>
</dbReference>
<dbReference type="PANTHER" id="PTHR11136">
    <property type="entry name" value="FOLYLPOLYGLUTAMATE SYNTHASE-RELATED"/>
    <property type="match status" value="1"/>
</dbReference>
<dbReference type="Gene3D" id="3.40.1190.10">
    <property type="entry name" value="Mur-like, catalytic domain"/>
    <property type="match status" value="1"/>
</dbReference>
<comment type="function">
    <text evidence="1">Functions in two distinct reactions of the de novo folate biosynthetic pathway. Catalyzes the addition of a glutamate residue to dihydropteroate (7,8-dihydropteroate or H2Pte) to form dihydrofolate (7,8-dihydrofolate monoglutamate or H2Pte-Glu). Also catalyzes successive additions of L-glutamate to tetrahydrofolate or 10-formyltetrahydrofolate or 5,10-methylenetetrahydrofolate, leading to folylpolyglutamate derivatives.</text>
</comment>
<dbReference type="Proteomes" id="UP001054820">
    <property type="component" value="Chromosome"/>
</dbReference>
<dbReference type="InterPro" id="IPR018109">
    <property type="entry name" value="Folylpolyglutamate_synth_CS"/>
</dbReference>
<dbReference type="InterPro" id="IPR004101">
    <property type="entry name" value="Mur_ligase_C"/>
</dbReference>
<dbReference type="InterPro" id="IPR001645">
    <property type="entry name" value="Folylpolyglutamate_synth"/>
</dbReference>
<dbReference type="EMBL" id="AP024202">
    <property type="protein sequence ID" value="BCN93728.1"/>
    <property type="molecule type" value="Genomic_DNA"/>
</dbReference>
<evidence type="ECO:0000256" key="17">
    <source>
        <dbReference type="ARBA" id="ARBA00047493"/>
    </source>
</evidence>
<evidence type="ECO:0000313" key="25">
    <source>
        <dbReference type="Proteomes" id="UP001054820"/>
    </source>
</evidence>
<dbReference type="InterPro" id="IPR013221">
    <property type="entry name" value="Mur_ligase_cen"/>
</dbReference>
<evidence type="ECO:0000256" key="12">
    <source>
        <dbReference type="ARBA" id="ARBA00022842"/>
    </source>
</evidence>
<evidence type="ECO:0000256" key="16">
    <source>
        <dbReference type="ARBA" id="ARBA00032510"/>
    </source>
</evidence>
<dbReference type="InterPro" id="IPR036565">
    <property type="entry name" value="Mur-like_cat_sf"/>
</dbReference>
<dbReference type="Pfam" id="PF08245">
    <property type="entry name" value="Mur_ligase_M"/>
    <property type="match status" value="1"/>
</dbReference>
<gene>
    <name evidence="24" type="primary">folC</name>
    <name evidence="24" type="ORF">THMIRHAM_15130</name>
</gene>
<comment type="pathway">
    <text evidence="3">Cofactor biosynthesis; tetrahydrofolylpolyglutamate biosynthesis.</text>
</comment>
<proteinExistence type="inferred from homology"/>
<keyword evidence="12" id="KW-0460">Magnesium</keyword>
<evidence type="ECO:0000256" key="7">
    <source>
        <dbReference type="ARBA" id="ARBA00019357"/>
    </source>
</evidence>
<dbReference type="PANTHER" id="PTHR11136:SF0">
    <property type="entry name" value="DIHYDROFOLATE SYNTHETASE-RELATED"/>
    <property type="match status" value="1"/>
</dbReference>
<evidence type="ECO:0000256" key="6">
    <source>
        <dbReference type="ARBA" id="ARBA00013025"/>
    </source>
</evidence>
<dbReference type="PROSITE" id="PS01011">
    <property type="entry name" value="FOLYLPOLYGLU_SYNT_1"/>
    <property type="match status" value="1"/>
</dbReference>
<feature type="domain" description="Mur ligase C-terminal" evidence="22">
    <location>
        <begin position="296"/>
        <end position="417"/>
    </location>
</feature>
<dbReference type="Gene3D" id="3.90.190.20">
    <property type="entry name" value="Mur ligase, C-terminal domain"/>
    <property type="match status" value="1"/>
</dbReference>
<accession>A0ABN6CX64</accession>
<comment type="catalytic activity">
    <reaction evidence="18">
        <text>10-formyltetrahydrofolyl-(gamma-L-Glu)(n) + L-glutamate + ATP = 10-formyltetrahydrofolyl-(gamma-L-Glu)(n+1) + ADP + phosphate + H(+)</text>
        <dbReference type="Rhea" id="RHEA:51904"/>
        <dbReference type="Rhea" id="RHEA-COMP:13088"/>
        <dbReference type="Rhea" id="RHEA-COMP:14300"/>
        <dbReference type="ChEBI" id="CHEBI:15378"/>
        <dbReference type="ChEBI" id="CHEBI:29985"/>
        <dbReference type="ChEBI" id="CHEBI:30616"/>
        <dbReference type="ChEBI" id="CHEBI:43474"/>
        <dbReference type="ChEBI" id="CHEBI:134413"/>
        <dbReference type="ChEBI" id="CHEBI:456216"/>
        <dbReference type="EC" id="6.3.2.17"/>
    </reaction>
</comment>
<evidence type="ECO:0000256" key="11">
    <source>
        <dbReference type="ARBA" id="ARBA00022840"/>
    </source>
</evidence>
<evidence type="ECO:0000256" key="13">
    <source>
        <dbReference type="ARBA" id="ARBA00022909"/>
    </source>
</evidence>
<evidence type="ECO:0000256" key="8">
    <source>
        <dbReference type="ARBA" id="ARBA00022598"/>
    </source>
</evidence>
<dbReference type="PIRSF" id="PIRSF001563">
    <property type="entry name" value="Folylpolyglu_synth"/>
    <property type="match status" value="1"/>
</dbReference>
<evidence type="ECO:0000256" key="14">
    <source>
        <dbReference type="ARBA" id="ARBA00030048"/>
    </source>
</evidence>
<keyword evidence="11 21" id="KW-0067">ATP-binding</keyword>
<evidence type="ECO:0000313" key="24">
    <source>
        <dbReference type="EMBL" id="BCN93728.1"/>
    </source>
</evidence>
<keyword evidence="13" id="KW-0289">Folate biosynthesis</keyword>
<evidence type="ECO:0000256" key="18">
    <source>
        <dbReference type="ARBA" id="ARBA00047808"/>
    </source>
</evidence>
<evidence type="ECO:0000256" key="4">
    <source>
        <dbReference type="ARBA" id="ARBA00008276"/>
    </source>
</evidence>
<dbReference type="EC" id="6.3.2.17" evidence="6"/>
<keyword evidence="10 21" id="KW-0547">Nucleotide-binding</keyword>
<evidence type="ECO:0000256" key="15">
    <source>
        <dbReference type="ARBA" id="ARBA00030592"/>
    </source>
</evidence>
<protein>
    <recommendedName>
        <fullName evidence="7">Dihydrofolate synthase/folylpolyglutamate synthase</fullName>
        <ecNumber evidence="5">6.3.2.12</ecNumber>
        <ecNumber evidence="6">6.3.2.17</ecNumber>
    </recommendedName>
    <alternativeName>
        <fullName evidence="16">Folylpoly-gamma-glutamate synthetase-dihydrofolate synthetase</fullName>
    </alternativeName>
    <alternativeName>
        <fullName evidence="14">Folylpolyglutamate synthetase</fullName>
    </alternativeName>
    <alternativeName>
        <fullName evidence="15">Tetrahydrofolylpolyglutamate synthase</fullName>
    </alternativeName>
</protein>
<evidence type="ECO:0000256" key="19">
    <source>
        <dbReference type="ARBA" id="ARBA00049035"/>
    </source>
</evidence>
<evidence type="ECO:0000256" key="3">
    <source>
        <dbReference type="ARBA" id="ARBA00005150"/>
    </source>
</evidence>
<evidence type="ECO:0000256" key="10">
    <source>
        <dbReference type="ARBA" id="ARBA00022741"/>
    </source>
</evidence>
<evidence type="ECO:0000256" key="21">
    <source>
        <dbReference type="PIRNR" id="PIRNR001563"/>
    </source>
</evidence>
<keyword evidence="8 21" id="KW-0436">Ligase</keyword>